<evidence type="ECO:0000313" key="3">
    <source>
        <dbReference type="Proteomes" id="UP000293142"/>
    </source>
</evidence>
<proteinExistence type="predicted"/>
<gene>
    <name evidence="2" type="ORF">EYB31_03135</name>
</gene>
<keyword evidence="3" id="KW-1185">Reference proteome</keyword>
<dbReference type="AlphaFoldDB" id="A0A4Q9E0N0"/>
<feature type="chain" id="PRO_5039522538" evidence="1">
    <location>
        <begin position="20"/>
        <end position="127"/>
    </location>
</feature>
<organism evidence="2 3">
    <name type="scientific">Paenibacillus thalictri</name>
    <dbReference type="NCBI Taxonomy" id="2527873"/>
    <lineage>
        <taxon>Bacteria</taxon>
        <taxon>Bacillati</taxon>
        <taxon>Bacillota</taxon>
        <taxon>Bacilli</taxon>
        <taxon>Bacillales</taxon>
        <taxon>Paenibacillaceae</taxon>
        <taxon>Paenibacillus</taxon>
    </lineage>
</organism>
<protein>
    <submittedName>
        <fullName evidence="2">Ig-like domain repeat protein</fullName>
    </submittedName>
</protein>
<dbReference type="Proteomes" id="UP000293142">
    <property type="component" value="Unassembled WGS sequence"/>
</dbReference>
<dbReference type="Gene3D" id="2.60.40.10">
    <property type="entry name" value="Immunoglobulins"/>
    <property type="match status" value="1"/>
</dbReference>
<dbReference type="OrthoDB" id="2679237at2"/>
<evidence type="ECO:0000313" key="2">
    <source>
        <dbReference type="EMBL" id="TBL81101.1"/>
    </source>
</evidence>
<name>A0A4Q9E0N0_9BACL</name>
<accession>A0A4Q9E0N0</accession>
<keyword evidence="1" id="KW-0732">Signal</keyword>
<feature type="signal peptide" evidence="1">
    <location>
        <begin position="1"/>
        <end position="19"/>
    </location>
</feature>
<evidence type="ECO:0000256" key="1">
    <source>
        <dbReference type="SAM" id="SignalP"/>
    </source>
</evidence>
<comment type="caution">
    <text evidence="2">The sequence shown here is derived from an EMBL/GenBank/DDBJ whole genome shotgun (WGS) entry which is preliminary data.</text>
</comment>
<dbReference type="PROSITE" id="PS51257">
    <property type="entry name" value="PROKAR_LIPOPROTEIN"/>
    <property type="match status" value="1"/>
</dbReference>
<dbReference type="InterPro" id="IPR013783">
    <property type="entry name" value="Ig-like_fold"/>
</dbReference>
<dbReference type="EMBL" id="SIRE01000003">
    <property type="protein sequence ID" value="TBL81101.1"/>
    <property type="molecule type" value="Genomic_DNA"/>
</dbReference>
<reference evidence="2 3" key="1">
    <citation type="submission" date="2019-02" db="EMBL/GenBank/DDBJ databases">
        <title>Paenibacillus sp. nov., isolated from surface-sterilized tissue of Thalictrum simplex L.</title>
        <authorList>
            <person name="Tuo L."/>
        </authorList>
    </citation>
    <scope>NUCLEOTIDE SEQUENCE [LARGE SCALE GENOMIC DNA]</scope>
    <source>
        <strain evidence="2 3">N2SHLJ1</strain>
    </source>
</reference>
<dbReference type="RefSeq" id="WP_131011813.1">
    <property type="nucleotide sequence ID" value="NZ_SIRE01000003.1"/>
</dbReference>
<sequence>MKSKFAAAALCGLLLIGCAACSPAPKGQDPAQVKLELAAEPAPVKTGTPTKLTATITGLENTDAGNVQFEIRRSDNSGLPDTKEASPVGGGRYTAEETFDKTGKYSIYIHIYQGDLHITKKKELEVS</sequence>